<comment type="caution">
    <text evidence="2">The sequence shown here is derived from an EMBL/GenBank/DDBJ whole genome shotgun (WGS) entry which is preliminary data.</text>
</comment>
<protein>
    <submittedName>
        <fullName evidence="2">Type IX secretion system membrane protein PorP/SprF</fullName>
    </submittedName>
</protein>
<keyword evidence="1" id="KW-0732">Signal</keyword>
<name>A0ABX2DAM9_9SPHI</name>
<dbReference type="NCBIfam" id="TIGR03519">
    <property type="entry name" value="T9SS_PorP_fam"/>
    <property type="match status" value="1"/>
</dbReference>
<organism evidence="2 3">
    <name type="scientific">Pedobacter boryungensis</name>
    <dbReference type="NCBI Taxonomy" id="869962"/>
    <lineage>
        <taxon>Bacteria</taxon>
        <taxon>Pseudomonadati</taxon>
        <taxon>Bacteroidota</taxon>
        <taxon>Sphingobacteriia</taxon>
        <taxon>Sphingobacteriales</taxon>
        <taxon>Sphingobacteriaceae</taxon>
        <taxon>Pedobacter</taxon>
    </lineage>
</organism>
<feature type="chain" id="PRO_5046207385" evidence="1">
    <location>
        <begin position="24"/>
        <end position="297"/>
    </location>
</feature>
<dbReference type="EMBL" id="JABMKV010000001">
    <property type="protein sequence ID" value="NQX31115.1"/>
    <property type="molecule type" value="Genomic_DNA"/>
</dbReference>
<evidence type="ECO:0000313" key="2">
    <source>
        <dbReference type="EMBL" id="NQX31115.1"/>
    </source>
</evidence>
<evidence type="ECO:0000256" key="1">
    <source>
        <dbReference type="SAM" id="SignalP"/>
    </source>
</evidence>
<keyword evidence="3" id="KW-1185">Reference proteome</keyword>
<sequence length="297" mass="33230">MKNKYLKAALLGFLALPINKVNAQLNPMASSYYQNQYLSNPSLAGIAEKFEVSAAVKAQWTSVDGAPIMQALTATYGSPSKKLGVGLYLYNESAGLLRRTNIKATYAYHLKLNMEDQFIDFGASIGGVNEWIDLNKIQGDASEQIIQDFNARKMKFESDFGMAFRSKSLTVQIAIPNLISAFDKSEIKDVVDRSLYMTSIGYKFFTKPGTLTSFEPMLTYRGVANYKDLFDVGMNVQMFENKLQFNSIYHNTNSVTVGIGTVYKKQLSVLCQYTTNTSDLQTYSNGEFEIGLKYNIK</sequence>
<accession>A0ABX2DAM9</accession>
<gene>
    <name evidence="2" type="ORF">HQN85_05235</name>
</gene>
<proteinExistence type="predicted"/>
<reference evidence="2 3" key="1">
    <citation type="submission" date="2020-05" db="EMBL/GenBank/DDBJ databases">
        <title>Description of Pedobacter foliorum sp. nov.</title>
        <authorList>
            <person name="Qi S."/>
            <person name="Carlier A."/>
            <person name="Cnockaert M."/>
            <person name="Vandamme P."/>
        </authorList>
    </citation>
    <scope>NUCLEOTIDE SEQUENCE [LARGE SCALE GENOMIC DNA]</scope>
    <source>
        <strain evidence="2 3">LMG 31300</strain>
    </source>
</reference>
<dbReference type="InterPro" id="IPR019861">
    <property type="entry name" value="PorP/SprF_Bacteroidetes"/>
</dbReference>
<dbReference type="Proteomes" id="UP000762110">
    <property type="component" value="Unassembled WGS sequence"/>
</dbReference>
<dbReference type="RefSeq" id="WP_173269545.1">
    <property type="nucleotide sequence ID" value="NZ_JABMKV010000001.1"/>
</dbReference>
<dbReference type="Pfam" id="PF11751">
    <property type="entry name" value="PorP_SprF"/>
    <property type="match status" value="1"/>
</dbReference>
<feature type="signal peptide" evidence="1">
    <location>
        <begin position="1"/>
        <end position="23"/>
    </location>
</feature>
<evidence type="ECO:0000313" key="3">
    <source>
        <dbReference type="Proteomes" id="UP000762110"/>
    </source>
</evidence>